<dbReference type="PANTHER" id="PTHR39323">
    <property type="entry name" value="BLR1149 PROTEIN"/>
    <property type="match status" value="1"/>
</dbReference>
<dbReference type="Pfam" id="PF00149">
    <property type="entry name" value="Metallophos"/>
    <property type="match status" value="1"/>
</dbReference>
<feature type="region of interest" description="Disordered" evidence="1">
    <location>
        <begin position="1"/>
        <end position="41"/>
    </location>
</feature>
<gene>
    <name evidence="3" type="primary">pdeM</name>
    <name evidence="3" type="ORF">ACFQNJ_06225</name>
</gene>
<feature type="compositionally biased region" description="Low complexity" evidence="1">
    <location>
        <begin position="23"/>
        <end position="36"/>
    </location>
</feature>
<dbReference type="EC" id="3.1.-.-" evidence="3"/>
<accession>A0ABW2R7Q6</accession>
<evidence type="ECO:0000313" key="4">
    <source>
        <dbReference type="Proteomes" id="UP001596495"/>
    </source>
</evidence>
<dbReference type="SUPFAM" id="SSF56300">
    <property type="entry name" value="Metallo-dependent phosphatases"/>
    <property type="match status" value="1"/>
</dbReference>
<evidence type="ECO:0000313" key="3">
    <source>
        <dbReference type="EMBL" id="MFC7434105.1"/>
    </source>
</evidence>
<dbReference type="RefSeq" id="WP_382255005.1">
    <property type="nucleotide sequence ID" value="NZ_JBHTBX010000003.1"/>
</dbReference>
<keyword evidence="3" id="KW-0255">Endonuclease</keyword>
<dbReference type="InterPro" id="IPR026336">
    <property type="entry name" value="PdeM-like"/>
</dbReference>
<dbReference type="GO" id="GO:0016874">
    <property type="term" value="F:ligase activity"/>
    <property type="evidence" value="ECO:0007669"/>
    <property type="project" value="UniProtKB-KW"/>
</dbReference>
<protein>
    <submittedName>
        <fullName evidence="3">Ligase-associated DNA damage response endonuclease PdeM</fullName>
        <ecNumber evidence="3">3.1.-.-</ecNumber>
    </submittedName>
</protein>
<dbReference type="EMBL" id="JBHTBX010000003">
    <property type="protein sequence ID" value="MFC7434105.1"/>
    <property type="molecule type" value="Genomic_DNA"/>
</dbReference>
<sequence length="258" mass="27455">MSPHAPPLRGSLPQDREGLRSLPGPGADPAWGGPAPDRSPPHATVRWAGESLHLLPEHALWWPAGRTLLIADLHLGKAASYRALGQPVPVGTTDDNLGRLDGLIATLNPQRLVFLGDFLHAASGRTAPVLQALSDWRNRHAPIAMTLVRGNHDDRAGDPPPDAGIEVVDEPWLLGPFACCHHPQPHPTHFVLAGHLHPVCRLQGAARDSLRLPCFVHDPGLAILPAFGAFTGGHPVAAAPGRQRYAVGGQRVWALPGT</sequence>
<keyword evidence="3" id="KW-0436">Ligase</keyword>
<name>A0ABW2R7Q6_9BURK</name>
<dbReference type="GO" id="GO:0004519">
    <property type="term" value="F:endonuclease activity"/>
    <property type="evidence" value="ECO:0007669"/>
    <property type="project" value="UniProtKB-KW"/>
</dbReference>
<keyword evidence="4" id="KW-1185">Reference proteome</keyword>
<dbReference type="Proteomes" id="UP001596495">
    <property type="component" value="Unassembled WGS sequence"/>
</dbReference>
<dbReference type="NCBIfam" id="TIGR04123">
    <property type="entry name" value="P_estr_lig_assc"/>
    <property type="match status" value="1"/>
</dbReference>
<evidence type="ECO:0000256" key="1">
    <source>
        <dbReference type="SAM" id="MobiDB-lite"/>
    </source>
</evidence>
<dbReference type="InterPro" id="IPR029052">
    <property type="entry name" value="Metallo-depent_PP-like"/>
</dbReference>
<keyword evidence="3" id="KW-0540">Nuclease</keyword>
<dbReference type="PANTHER" id="PTHR39323:SF1">
    <property type="entry name" value="BLR1149 PROTEIN"/>
    <property type="match status" value="1"/>
</dbReference>
<reference evidence="4" key="1">
    <citation type="journal article" date="2019" name="Int. J. Syst. Evol. Microbiol.">
        <title>The Global Catalogue of Microorganisms (GCM) 10K type strain sequencing project: providing services to taxonomists for standard genome sequencing and annotation.</title>
        <authorList>
            <consortium name="The Broad Institute Genomics Platform"/>
            <consortium name="The Broad Institute Genome Sequencing Center for Infectious Disease"/>
            <person name="Wu L."/>
            <person name="Ma J."/>
        </authorList>
    </citation>
    <scope>NUCLEOTIDE SEQUENCE [LARGE SCALE GENOMIC DNA]</scope>
    <source>
        <strain evidence="4">CCUG 54518</strain>
    </source>
</reference>
<keyword evidence="3" id="KW-0378">Hydrolase</keyword>
<comment type="caution">
    <text evidence="3">The sequence shown here is derived from an EMBL/GenBank/DDBJ whole genome shotgun (WGS) entry which is preliminary data.</text>
</comment>
<dbReference type="InterPro" id="IPR004843">
    <property type="entry name" value="Calcineurin-like_PHP"/>
</dbReference>
<evidence type="ECO:0000259" key="2">
    <source>
        <dbReference type="Pfam" id="PF00149"/>
    </source>
</evidence>
<feature type="domain" description="Calcineurin-like phosphoesterase" evidence="2">
    <location>
        <begin position="66"/>
        <end position="163"/>
    </location>
</feature>
<dbReference type="Gene3D" id="3.60.21.10">
    <property type="match status" value="1"/>
</dbReference>
<dbReference type="GO" id="GO:0016787">
    <property type="term" value="F:hydrolase activity"/>
    <property type="evidence" value="ECO:0007669"/>
    <property type="project" value="UniProtKB-KW"/>
</dbReference>
<dbReference type="CDD" id="cd07391">
    <property type="entry name" value="MPP_PF1019"/>
    <property type="match status" value="1"/>
</dbReference>
<proteinExistence type="predicted"/>
<organism evidence="3 4">
    <name type="scientific">Hydrogenophaga bisanensis</name>
    <dbReference type="NCBI Taxonomy" id="439611"/>
    <lineage>
        <taxon>Bacteria</taxon>
        <taxon>Pseudomonadati</taxon>
        <taxon>Pseudomonadota</taxon>
        <taxon>Betaproteobacteria</taxon>
        <taxon>Burkholderiales</taxon>
        <taxon>Comamonadaceae</taxon>
        <taxon>Hydrogenophaga</taxon>
    </lineage>
</organism>